<dbReference type="GeneID" id="61053827"/>
<protein>
    <recommendedName>
        <fullName evidence="3">ABM domain-containing protein</fullName>
    </recommendedName>
</protein>
<gene>
    <name evidence="1" type="ORF">C8D77_106194</name>
</gene>
<dbReference type="RefSeq" id="WP_109668151.1">
    <property type="nucleotide sequence ID" value="NZ_QGGH01000006.1"/>
</dbReference>
<reference evidence="1 2" key="1">
    <citation type="submission" date="2018-05" db="EMBL/GenBank/DDBJ databases">
        <title>Genomic Encyclopedia of Type Strains, Phase IV (KMG-IV): sequencing the most valuable type-strain genomes for metagenomic binning, comparative biology and taxonomic classification.</title>
        <authorList>
            <person name="Goeker M."/>
        </authorList>
    </citation>
    <scope>NUCLEOTIDE SEQUENCE [LARGE SCALE GENOMIC DNA]</scope>
    <source>
        <strain evidence="1 2">DSM 2626</strain>
    </source>
</reference>
<proteinExistence type="predicted"/>
<evidence type="ECO:0000313" key="1">
    <source>
        <dbReference type="EMBL" id="PWJ89870.1"/>
    </source>
</evidence>
<dbReference type="AlphaFoldDB" id="A0A8E2WA82"/>
<name>A0A8E2WA82_RHILI</name>
<organism evidence="1 2">
    <name type="scientific">Rhizobium loti</name>
    <name type="common">Mesorhizobium loti</name>
    <dbReference type="NCBI Taxonomy" id="381"/>
    <lineage>
        <taxon>Bacteria</taxon>
        <taxon>Pseudomonadati</taxon>
        <taxon>Pseudomonadota</taxon>
        <taxon>Alphaproteobacteria</taxon>
        <taxon>Hyphomicrobiales</taxon>
        <taxon>Phyllobacteriaceae</taxon>
        <taxon>Mesorhizobium</taxon>
    </lineage>
</organism>
<evidence type="ECO:0008006" key="3">
    <source>
        <dbReference type="Google" id="ProtNLM"/>
    </source>
</evidence>
<dbReference type="EMBL" id="QGGH01000006">
    <property type="protein sequence ID" value="PWJ89870.1"/>
    <property type="molecule type" value="Genomic_DNA"/>
</dbReference>
<comment type="caution">
    <text evidence="1">The sequence shown here is derived from an EMBL/GenBank/DDBJ whole genome shotgun (WGS) entry which is preliminary data.</text>
</comment>
<evidence type="ECO:0000313" key="2">
    <source>
        <dbReference type="Proteomes" id="UP000245631"/>
    </source>
</evidence>
<sequence>MKRHLIRYKTKPERTDENEWLAKAVFLELREKSPEGVRYMTWRSNDGSFVHLVETETEAHADIITGLAAFEAFQSGIRDRLIERPQREEMTVVGHYRMLDQ</sequence>
<dbReference type="Proteomes" id="UP000245631">
    <property type="component" value="Unassembled WGS sequence"/>
</dbReference>
<accession>A0A8E2WA82</accession>